<feature type="domain" description="AB hydrolase-1" evidence="1">
    <location>
        <begin position="21"/>
        <end position="249"/>
    </location>
</feature>
<protein>
    <submittedName>
        <fullName evidence="2">Alpha/beta hydrolase</fullName>
    </submittedName>
</protein>
<accession>A0A4Q1CN20</accession>
<dbReference type="RefSeq" id="WP_129129869.1">
    <property type="nucleotide sequence ID" value="NZ_SDHW01000001.1"/>
</dbReference>
<name>A0A4Q1CN20_9BACT</name>
<evidence type="ECO:0000313" key="2">
    <source>
        <dbReference type="EMBL" id="RXK62498.1"/>
    </source>
</evidence>
<dbReference type="Gene3D" id="3.40.50.1820">
    <property type="entry name" value="alpha/beta hydrolase"/>
    <property type="match status" value="1"/>
</dbReference>
<dbReference type="InterPro" id="IPR029058">
    <property type="entry name" value="AB_hydrolase_fold"/>
</dbReference>
<sequence>MQKTHEQNALTVSYTCIGKGNPVVLIHGFGEDHRIWQKQLPALQKNYKVLLPDLPGTGESTLNSEILSIDSMAEAIKLMLDEEEIKTCIMLGHSMGGYVTLAFAEKYPERLQAFGLIHSTAYADTEEKKEARKKSIGFIQEHGAFDFVKATIPNLFAATFNRTHSEEVQLLTEQGKQFTAEALIAYYNAMINRPDRTAVLKEATVPVLMFIGEEDKAVNPADALAQSALPQVCMVKLIPGIAHMGMLEATTTLNETILAFITTIITLKQDSVKA</sequence>
<dbReference type="EMBL" id="SDHW01000001">
    <property type="protein sequence ID" value="RXK62498.1"/>
    <property type="molecule type" value="Genomic_DNA"/>
</dbReference>
<dbReference type="AlphaFoldDB" id="A0A4Q1CN20"/>
<proteinExistence type="predicted"/>
<reference evidence="2 3" key="1">
    <citation type="submission" date="2019-01" db="EMBL/GenBank/DDBJ databases">
        <title>Lacibacter sp. strain TTM-7.</title>
        <authorList>
            <person name="Chen W.-M."/>
        </authorList>
    </citation>
    <scope>NUCLEOTIDE SEQUENCE [LARGE SCALE GENOMIC DNA]</scope>
    <source>
        <strain evidence="2 3">TTM-7</strain>
    </source>
</reference>
<comment type="caution">
    <text evidence="2">The sequence shown here is derived from an EMBL/GenBank/DDBJ whole genome shotgun (WGS) entry which is preliminary data.</text>
</comment>
<keyword evidence="2" id="KW-0378">Hydrolase</keyword>
<dbReference type="OrthoDB" id="252464at2"/>
<dbReference type="PRINTS" id="PR00111">
    <property type="entry name" value="ABHYDROLASE"/>
</dbReference>
<gene>
    <name evidence="2" type="ORF">ESA94_05720</name>
</gene>
<dbReference type="SUPFAM" id="SSF53474">
    <property type="entry name" value="alpha/beta-Hydrolases"/>
    <property type="match status" value="1"/>
</dbReference>
<dbReference type="PANTHER" id="PTHR43798">
    <property type="entry name" value="MONOACYLGLYCEROL LIPASE"/>
    <property type="match status" value="1"/>
</dbReference>
<dbReference type="Pfam" id="PF00561">
    <property type="entry name" value="Abhydrolase_1"/>
    <property type="match status" value="1"/>
</dbReference>
<dbReference type="InterPro" id="IPR050266">
    <property type="entry name" value="AB_hydrolase_sf"/>
</dbReference>
<evidence type="ECO:0000259" key="1">
    <source>
        <dbReference type="Pfam" id="PF00561"/>
    </source>
</evidence>
<dbReference type="Proteomes" id="UP000290204">
    <property type="component" value="Unassembled WGS sequence"/>
</dbReference>
<keyword evidence="3" id="KW-1185">Reference proteome</keyword>
<organism evidence="2 3">
    <name type="scientific">Lacibacter luteus</name>
    <dbReference type="NCBI Taxonomy" id="2508719"/>
    <lineage>
        <taxon>Bacteria</taxon>
        <taxon>Pseudomonadati</taxon>
        <taxon>Bacteroidota</taxon>
        <taxon>Chitinophagia</taxon>
        <taxon>Chitinophagales</taxon>
        <taxon>Chitinophagaceae</taxon>
        <taxon>Lacibacter</taxon>
    </lineage>
</organism>
<dbReference type="GO" id="GO:0016787">
    <property type="term" value="F:hydrolase activity"/>
    <property type="evidence" value="ECO:0007669"/>
    <property type="project" value="UniProtKB-KW"/>
</dbReference>
<evidence type="ECO:0000313" key="3">
    <source>
        <dbReference type="Proteomes" id="UP000290204"/>
    </source>
</evidence>
<dbReference type="InterPro" id="IPR000073">
    <property type="entry name" value="AB_hydrolase_1"/>
</dbReference>